<dbReference type="SUPFAM" id="SSF48403">
    <property type="entry name" value="Ankyrin repeat"/>
    <property type="match status" value="1"/>
</dbReference>
<dbReference type="InterPro" id="IPR002110">
    <property type="entry name" value="Ankyrin_rpt"/>
</dbReference>
<feature type="non-terminal residue" evidence="3">
    <location>
        <position position="1"/>
    </location>
</feature>
<organism evidence="3">
    <name type="scientific">Spongospora subterranea</name>
    <dbReference type="NCBI Taxonomy" id="70186"/>
    <lineage>
        <taxon>Eukaryota</taxon>
        <taxon>Sar</taxon>
        <taxon>Rhizaria</taxon>
        <taxon>Endomyxa</taxon>
        <taxon>Phytomyxea</taxon>
        <taxon>Plasmodiophorida</taxon>
        <taxon>Plasmodiophoridae</taxon>
        <taxon>Spongospora</taxon>
    </lineage>
</organism>
<dbReference type="PROSITE" id="PS50088">
    <property type="entry name" value="ANK_REPEAT"/>
    <property type="match status" value="1"/>
</dbReference>
<dbReference type="EMBL" id="HACM01000734">
    <property type="protein sequence ID" value="CRZ01176.1"/>
    <property type="molecule type" value="Transcribed_RNA"/>
</dbReference>
<keyword evidence="1" id="KW-0040">ANK repeat</keyword>
<accession>A0A0H5QIN4</accession>
<name>A0A0H5QIN4_9EUKA</name>
<dbReference type="Gene3D" id="1.25.40.20">
    <property type="entry name" value="Ankyrin repeat-containing domain"/>
    <property type="match status" value="1"/>
</dbReference>
<dbReference type="AlphaFoldDB" id="A0A0H5QIN4"/>
<reference evidence="3" key="1">
    <citation type="submission" date="2015-04" db="EMBL/GenBank/DDBJ databases">
        <title>The genome sequence of the plant pathogenic Rhizarian Plasmodiophora brassicae reveals insights in its biotrophic life cycle and the origin of chitin synthesis.</title>
        <authorList>
            <person name="Schwelm A."/>
            <person name="Fogelqvist J."/>
            <person name="Knaust A."/>
            <person name="Julke S."/>
            <person name="Lilja T."/>
            <person name="Dhandapani V."/>
            <person name="Bonilla-Rosso G."/>
            <person name="Karlsson M."/>
            <person name="Shevchenko A."/>
            <person name="Choi S.R."/>
            <person name="Kim H.G."/>
            <person name="Park J.Y."/>
            <person name="Lim Y.P."/>
            <person name="Ludwig-Muller J."/>
            <person name="Dixelius C."/>
        </authorList>
    </citation>
    <scope>NUCLEOTIDE SEQUENCE</scope>
    <source>
        <tissue evidence="3">Potato root galls</tissue>
    </source>
</reference>
<evidence type="ECO:0000313" key="3">
    <source>
        <dbReference type="EMBL" id="CRZ01176.1"/>
    </source>
</evidence>
<sequence>TALYVAVSETKVGVVERLLKTGANPIITDNDGNTALELAMQRMNEKRRAQLLLQTNLNRAKRSLKERAERAELSLTKGFKFVIDHDFGTIDDGQNLLMQAEHDLSDAEKIVELLQNEL</sequence>
<feature type="coiled-coil region" evidence="2">
    <location>
        <begin position="54"/>
        <end position="117"/>
    </location>
</feature>
<protein>
    <submittedName>
        <fullName evidence="3">Uncharacterized protein</fullName>
    </submittedName>
</protein>
<dbReference type="InterPro" id="IPR036770">
    <property type="entry name" value="Ankyrin_rpt-contain_sf"/>
</dbReference>
<feature type="repeat" description="ANK" evidence="1">
    <location>
        <begin position="1"/>
        <end position="30"/>
    </location>
</feature>
<evidence type="ECO:0000256" key="2">
    <source>
        <dbReference type="SAM" id="Coils"/>
    </source>
</evidence>
<dbReference type="Pfam" id="PF00023">
    <property type="entry name" value="Ank"/>
    <property type="match status" value="1"/>
</dbReference>
<feature type="non-terminal residue" evidence="3">
    <location>
        <position position="118"/>
    </location>
</feature>
<dbReference type="PROSITE" id="PS50297">
    <property type="entry name" value="ANK_REP_REGION"/>
    <property type="match status" value="1"/>
</dbReference>
<proteinExistence type="predicted"/>
<keyword evidence="2" id="KW-0175">Coiled coil</keyword>
<evidence type="ECO:0000256" key="1">
    <source>
        <dbReference type="PROSITE-ProRule" id="PRU00023"/>
    </source>
</evidence>